<evidence type="ECO:0000313" key="4">
    <source>
        <dbReference type="Proteomes" id="UP001174909"/>
    </source>
</evidence>
<protein>
    <recommendedName>
        <fullName evidence="2">UBX domain-containing protein</fullName>
    </recommendedName>
</protein>
<dbReference type="InterPro" id="IPR001012">
    <property type="entry name" value="UBX_dom"/>
</dbReference>
<gene>
    <name evidence="3" type="ORF">GBAR_LOCUS31138</name>
</gene>
<reference evidence="3" key="1">
    <citation type="submission" date="2023-03" db="EMBL/GenBank/DDBJ databases">
        <authorList>
            <person name="Steffen K."/>
            <person name="Cardenas P."/>
        </authorList>
    </citation>
    <scope>NUCLEOTIDE SEQUENCE</scope>
</reference>
<proteinExistence type="predicted"/>
<organism evidence="3 4">
    <name type="scientific">Geodia barretti</name>
    <name type="common">Barrett's horny sponge</name>
    <dbReference type="NCBI Taxonomy" id="519541"/>
    <lineage>
        <taxon>Eukaryota</taxon>
        <taxon>Metazoa</taxon>
        <taxon>Porifera</taxon>
        <taxon>Demospongiae</taxon>
        <taxon>Heteroscleromorpha</taxon>
        <taxon>Tetractinellida</taxon>
        <taxon>Astrophorina</taxon>
        <taxon>Geodiidae</taxon>
        <taxon>Geodia</taxon>
    </lineage>
</organism>
<feature type="compositionally biased region" description="Low complexity" evidence="1">
    <location>
        <begin position="37"/>
        <end position="50"/>
    </location>
</feature>
<dbReference type="EMBL" id="CASHTH010004425">
    <property type="protein sequence ID" value="CAI8057170.1"/>
    <property type="molecule type" value="Genomic_DNA"/>
</dbReference>
<dbReference type="AlphaFoldDB" id="A0AA35TZ36"/>
<name>A0AA35TZ36_GEOBA</name>
<dbReference type="SUPFAM" id="SSF54236">
    <property type="entry name" value="Ubiquitin-like"/>
    <property type="match status" value="1"/>
</dbReference>
<evidence type="ECO:0000256" key="1">
    <source>
        <dbReference type="SAM" id="MobiDB-lite"/>
    </source>
</evidence>
<dbReference type="Pfam" id="PF00789">
    <property type="entry name" value="UBX"/>
    <property type="match status" value="1"/>
</dbReference>
<sequence>MTAEPDSREGSLFSLLQPPAPTGSLASVAGGGEEKATSASGAKSHASSSSTCRLQIRLPNGKVLRPSLPASAPLSEVAQFVISSHPSLSTVTLVQG</sequence>
<dbReference type="PROSITE" id="PS50033">
    <property type="entry name" value="UBX"/>
    <property type="match status" value="1"/>
</dbReference>
<feature type="region of interest" description="Disordered" evidence="1">
    <location>
        <begin position="1"/>
        <end position="52"/>
    </location>
</feature>
<evidence type="ECO:0000259" key="2">
    <source>
        <dbReference type="PROSITE" id="PS50033"/>
    </source>
</evidence>
<feature type="domain" description="UBX" evidence="2">
    <location>
        <begin position="47"/>
        <end position="96"/>
    </location>
</feature>
<dbReference type="Proteomes" id="UP001174909">
    <property type="component" value="Unassembled WGS sequence"/>
</dbReference>
<comment type="caution">
    <text evidence="3">The sequence shown here is derived from an EMBL/GenBank/DDBJ whole genome shotgun (WGS) entry which is preliminary data.</text>
</comment>
<keyword evidence="4" id="KW-1185">Reference proteome</keyword>
<evidence type="ECO:0000313" key="3">
    <source>
        <dbReference type="EMBL" id="CAI8057170.1"/>
    </source>
</evidence>
<dbReference type="InterPro" id="IPR029071">
    <property type="entry name" value="Ubiquitin-like_domsf"/>
</dbReference>
<accession>A0AA35TZ36</accession>
<dbReference type="Gene3D" id="3.10.20.90">
    <property type="entry name" value="Phosphatidylinositol 3-kinase Catalytic Subunit, Chain A, domain 1"/>
    <property type="match status" value="1"/>
</dbReference>